<feature type="compositionally biased region" description="Basic and acidic residues" evidence="1">
    <location>
        <begin position="209"/>
        <end position="233"/>
    </location>
</feature>
<dbReference type="Proteomes" id="UP000801492">
    <property type="component" value="Unassembled WGS sequence"/>
</dbReference>
<protein>
    <submittedName>
        <fullName evidence="2">Uncharacterized protein</fullName>
    </submittedName>
</protein>
<name>A0A8K0DFF8_IGNLU</name>
<sequence>MNQYFDVLEDVMKKYQFPPGRIYNADETGIQTVLNKLPKHVAPTGKKDIAKAVSAKQGQTMSAISTLKVASADFRSTGIYLVDRTVSGEIDFLSSEVTVQELDPDFDKNDRVFVQFDGAEQEQGVASTTLSSTVLPVSPSIVEDVGTNSSTYTVPILVTPTLLLRPANVIEQQHTSPADIIPAPKPKIARKRIGRGLKAAHLTSTPNKNRLEEVTREKARKENEKQRKAEERNRKQKKRIKRNLKKLRLL</sequence>
<feature type="compositionally biased region" description="Basic residues" evidence="1">
    <location>
        <begin position="234"/>
        <end position="250"/>
    </location>
</feature>
<evidence type="ECO:0000256" key="1">
    <source>
        <dbReference type="SAM" id="MobiDB-lite"/>
    </source>
</evidence>
<evidence type="ECO:0000313" key="3">
    <source>
        <dbReference type="Proteomes" id="UP000801492"/>
    </source>
</evidence>
<dbReference type="EMBL" id="VTPC01001333">
    <property type="protein sequence ID" value="KAF2902331.1"/>
    <property type="molecule type" value="Genomic_DNA"/>
</dbReference>
<keyword evidence="3" id="KW-1185">Reference proteome</keyword>
<gene>
    <name evidence="2" type="ORF">ILUMI_03855</name>
</gene>
<evidence type="ECO:0000313" key="2">
    <source>
        <dbReference type="EMBL" id="KAF2902331.1"/>
    </source>
</evidence>
<dbReference type="OrthoDB" id="6584360at2759"/>
<accession>A0A8K0DFF8</accession>
<organism evidence="2 3">
    <name type="scientific">Ignelater luminosus</name>
    <name type="common">Cucubano</name>
    <name type="synonym">Pyrophorus luminosus</name>
    <dbReference type="NCBI Taxonomy" id="2038154"/>
    <lineage>
        <taxon>Eukaryota</taxon>
        <taxon>Metazoa</taxon>
        <taxon>Ecdysozoa</taxon>
        <taxon>Arthropoda</taxon>
        <taxon>Hexapoda</taxon>
        <taxon>Insecta</taxon>
        <taxon>Pterygota</taxon>
        <taxon>Neoptera</taxon>
        <taxon>Endopterygota</taxon>
        <taxon>Coleoptera</taxon>
        <taxon>Polyphaga</taxon>
        <taxon>Elateriformia</taxon>
        <taxon>Elateroidea</taxon>
        <taxon>Elateridae</taxon>
        <taxon>Agrypninae</taxon>
        <taxon>Pyrophorini</taxon>
        <taxon>Ignelater</taxon>
    </lineage>
</organism>
<reference evidence="2" key="1">
    <citation type="submission" date="2019-08" db="EMBL/GenBank/DDBJ databases">
        <title>The genome of the North American firefly Photinus pyralis.</title>
        <authorList>
            <consortium name="Photinus pyralis genome working group"/>
            <person name="Fallon T.R."/>
            <person name="Sander Lower S.E."/>
            <person name="Weng J.-K."/>
        </authorList>
    </citation>
    <scope>NUCLEOTIDE SEQUENCE</scope>
    <source>
        <strain evidence="2">TRF0915ILg1</strain>
        <tissue evidence="2">Whole body</tissue>
    </source>
</reference>
<proteinExistence type="predicted"/>
<comment type="caution">
    <text evidence="2">The sequence shown here is derived from an EMBL/GenBank/DDBJ whole genome shotgun (WGS) entry which is preliminary data.</text>
</comment>
<feature type="region of interest" description="Disordered" evidence="1">
    <location>
        <begin position="196"/>
        <end position="250"/>
    </location>
</feature>
<dbReference type="AlphaFoldDB" id="A0A8K0DFF8"/>